<comment type="similarity">
    <text evidence="1">Belongs to the intradiol ring-cleavage dioxygenase family.</text>
</comment>
<evidence type="ECO:0000256" key="3">
    <source>
        <dbReference type="ARBA" id="ARBA00023002"/>
    </source>
</evidence>
<reference evidence="6 7" key="1">
    <citation type="submission" date="2024-07" db="EMBL/GenBank/DDBJ databases">
        <title>The genome sequence of type strain Sediminicola luteus GDMCC 1.2596T.</title>
        <authorList>
            <person name="Liu Y."/>
        </authorList>
    </citation>
    <scope>NUCLEOTIDE SEQUENCE [LARGE SCALE GENOMIC DNA]</scope>
    <source>
        <strain evidence="6 7">GDMCC 1.2596</strain>
    </source>
</reference>
<keyword evidence="4" id="KW-0732">Signal</keyword>
<keyword evidence="3" id="KW-0560">Oxidoreductase</keyword>
<dbReference type="PANTHER" id="PTHR33711">
    <property type="entry name" value="DIOXYGENASE, PUTATIVE (AFU_ORTHOLOGUE AFUA_2G02910)-RELATED"/>
    <property type="match status" value="1"/>
</dbReference>
<organism evidence="6 7">
    <name type="scientific">Sediminicola luteus</name>
    <dbReference type="NCBI Taxonomy" id="319238"/>
    <lineage>
        <taxon>Bacteria</taxon>
        <taxon>Pseudomonadati</taxon>
        <taxon>Bacteroidota</taxon>
        <taxon>Flavobacteriia</taxon>
        <taxon>Flavobacteriales</taxon>
        <taxon>Flavobacteriaceae</taxon>
        <taxon>Sediminicola</taxon>
    </lineage>
</organism>
<protein>
    <submittedName>
        <fullName evidence="6">Intradiol ring-cleavage dioxygenase</fullName>
    </submittedName>
</protein>
<gene>
    <name evidence="6" type="ORF">ABXZ32_14575</name>
</gene>
<dbReference type="InterPro" id="IPR000627">
    <property type="entry name" value="Intradiol_dOase_C"/>
</dbReference>
<evidence type="ECO:0000313" key="7">
    <source>
        <dbReference type="Proteomes" id="UP001549773"/>
    </source>
</evidence>
<keyword evidence="7" id="KW-1185">Reference proteome</keyword>
<dbReference type="EMBL" id="JBEWYP010000010">
    <property type="protein sequence ID" value="MET7030629.1"/>
    <property type="molecule type" value="Genomic_DNA"/>
</dbReference>
<comment type="caution">
    <text evidence="6">The sequence shown here is derived from an EMBL/GenBank/DDBJ whole genome shotgun (WGS) entry which is preliminary data.</text>
</comment>
<feature type="chain" id="PRO_5046514594" evidence="4">
    <location>
        <begin position="23"/>
        <end position="404"/>
    </location>
</feature>
<dbReference type="PROSITE" id="PS51257">
    <property type="entry name" value="PROKAR_LIPOPROTEIN"/>
    <property type="match status" value="1"/>
</dbReference>
<dbReference type="Pfam" id="PF00775">
    <property type="entry name" value="Dioxygenase_C"/>
    <property type="match status" value="1"/>
</dbReference>
<dbReference type="InterPro" id="IPR050770">
    <property type="entry name" value="Intradiol_RC_Dioxygenase"/>
</dbReference>
<dbReference type="RefSeq" id="WP_354619421.1">
    <property type="nucleotide sequence ID" value="NZ_JBEWYP010000010.1"/>
</dbReference>
<evidence type="ECO:0000256" key="1">
    <source>
        <dbReference type="ARBA" id="ARBA00007825"/>
    </source>
</evidence>
<feature type="domain" description="Intradiol ring-cleavage dioxygenases" evidence="5">
    <location>
        <begin position="68"/>
        <end position="178"/>
    </location>
</feature>
<dbReference type="Gene3D" id="2.60.130.10">
    <property type="entry name" value="Aromatic compound dioxygenase"/>
    <property type="match status" value="1"/>
</dbReference>
<dbReference type="Proteomes" id="UP001549773">
    <property type="component" value="Unassembled WGS sequence"/>
</dbReference>
<feature type="signal peptide" evidence="4">
    <location>
        <begin position="1"/>
        <end position="22"/>
    </location>
</feature>
<dbReference type="InterPro" id="IPR015889">
    <property type="entry name" value="Intradiol_dOase_core"/>
</dbReference>
<name>A0ABV2U254_9FLAO</name>
<accession>A0ABV2U254</accession>
<evidence type="ECO:0000259" key="5">
    <source>
        <dbReference type="Pfam" id="PF00775"/>
    </source>
</evidence>
<dbReference type="PANTHER" id="PTHR33711:SF10">
    <property type="entry name" value="INTRADIOL RING-CLEAVAGE DIOXYGENASES DOMAIN-CONTAINING PROTEIN"/>
    <property type="match status" value="1"/>
</dbReference>
<dbReference type="GO" id="GO:0051213">
    <property type="term" value="F:dioxygenase activity"/>
    <property type="evidence" value="ECO:0007669"/>
    <property type="project" value="UniProtKB-KW"/>
</dbReference>
<evidence type="ECO:0000256" key="2">
    <source>
        <dbReference type="ARBA" id="ARBA00022964"/>
    </source>
</evidence>
<evidence type="ECO:0000256" key="4">
    <source>
        <dbReference type="SAM" id="SignalP"/>
    </source>
</evidence>
<dbReference type="SUPFAM" id="SSF49482">
    <property type="entry name" value="Aromatic compound dioxygenase"/>
    <property type="match status" value="1"/>
</dbReference>
<sequence>MKKSASFYFLLIFLATLCSCNGQPKSNTQTPLPSQSQGIVGGGCDGCELMYVGMPKNIAAVDTSAGWTGKGQKLLITGTVYKLGGKIPAPDVIIYYWQTDADGYYSPVEGMDPKARRHGHLRGWVKTNEKGHYSIYTIRPAPYPKDVMPAHIHTAIKEPNIPDEYYIDEFVFDDDPLLLPAWKKNPPENRGGSGKLRVMISDDLQIAESNIVLGLNIPNYPEKPASENKSGLEIGEDQPSFTTFHAWGPDKGSKTCPVCKYGRYHGIVYFVGNNPDWQDIKKWLTYLEQESRNRSKYLKAYFVYGNENGYSKEKRMKELEEVGKELNLEHLALTFVPSFSDKSSEIHLNKLDPQVENTFIVYKYRTIIDKYVDLKPTAENFLKVSETLDATTNEYFGLPVPEHD</sequence>
<proteinExistence type="inferred from homology"/>
<keyword evidence="2 6" id="KW-0223">Dioxygenase</keyword>
<evidence type="ECO:0000313" key="6">
    <source>
        <dbReference type="EMBL" id="MET7030629.1"/>
    </source>
</evidence>